<feature type="signal peptide" evidence="2">
    <location>
        <begin position="1"/>
        <end position="16"/>
    </location>
</feature>
<evidence type="ECO:0008006" key="5">
    <source>
        <dbReference type="Google" id="ProtNLM"/>
    </source>
</evidence>
<dbReference type="AlphaFoldDB" id="A0AAV4PMJ5"/>
<protein>
    <recommendedName>
        <fullName evidence="5">Secreted protein</fullName>
    </recommendedName>
</protein>
<dbReference type="Proteomes" id="UP001054837">
    <property type="component" value="Unassembled WGS sequence"/>
</dbReference>
<dbReference type="EMBL" id="BPLQ01003092">
    <property type="protein sequence ID" value="GIX97879.1"/>
    <property type="molecule type" value="Genomic_DNA"/>
</dbReference>
<comment type="caution">
    <text evidence="3">The sequence shown here is derived from an EMBL/GenBank/DDBJ whole genome shotgun (WGS) entry which is preliminary data.</text>
</comment>
<feature type="compositionally biased region" description="Basic and acidic residues" evidence="1">
    <location>
        <begin position="52"/>
        <end position="71"/>
    </location>
</feature>
<evidence type="ECO:0000256" key="2">
    <source>
        <dbReference type="SAM" id="SignalP"/>
    </source>
</evidence>
<name>A0AAV4PMJ5_9ARAC</name>
<feature type="chain" id="PRO_5043640975" description="Secreted protein" evidence="2">
    <location>
        <begin position="17"/>
        <end position="116"/>
    </location>
</feature>
<proteinExistence type="predicted"/>
<reference evidence="3 4" key="1">
    <citation type="submission" date="2021-06" db="EMBL/GenBank/DDBJ databases">
        <title>Caerostris darwini draft genome.</title>
        <authorList>
            <person name="Kono N."/>
            <person name="Arakawa K."/>
        </authorList>
    </citation>
    <scope>NUCLEOTIDE SEQUENCE [LARGE SCALE GENOMIC DNA]</scope>
</reference>
<evidence type="ECO:0000313" key="4">
    <source>
        <dbReference type="Proteomes" id="UP001054837"/>
    </source>
</evidence>
<accession>A0AAV4PMJ5</accession>
<sequence>MMKFLYFLMVLNAVGAQFPESFKAFFTPVKKDKPVVQAPDFLSGFMSESEEDQSHHETGDVSHNMKAESKHQPQCQVEVRVVQRRPGQCILLDDNTPACQTSEFLYPFHSECMAML</sequence>
<evidence type="ECO:0000256" key="1">
    <source>
        <dbReference type="SAM" id="MobiDB-lite"/>
    </source>
</evidence>
<keyword evidence="2" id="KW-0732">Signal</keyword>
<organism evidence="3 4">
    <name type="scientific">Caerostris darwini</name>
    <dbReference type="NCBI Taxonomy" id="1538125"/>
    <lineage>
        <taxon>Eukaryota</taxon>
        <taxon>Metazoa</taxon>
        <taxon>Ecdysozoa</taxon>
        <taxon>Arthropoda</taxon>
        <taxon>Chelicerata</taxon>
        <taxon>Arachnida</taxon>
        <taxon>Araneae</taxon>
        <taxon>Araneomorphae</taxon>
        <taxon>Entelegynae</taxon>
        <taxon>Araneoidea</taxon>
        <taxon>Araneidae</taxon>
        <taxon>Caerostris</taxon>
    </lineage>
</organism>
<gene>
    <name evidence="3" type="ORF">CDAR_381221</name>
</gene>
<keyword evidence="4" id="KW-1185">Reference proteome</keyword>
<feature type="region of interest" description="Disordered" evidence="1">
    <location>
        <begin position="47"/>
        <end position="72"/>
    </location>
</feature>
<evidence type="ECO:0000313" key="3">
    <source>
        <dbReference type="EMBL" id="GIX97879.1"/>
    </source>
</evidence>